<reference evidence="1" key="1">
    <citation type="submission" date="2022-10" db="EMBL/GenBank/DDBJ databases">
        <title>Complete Genome of Trichothecium roseum strain YXFP-22015, a Plant Pathogen Isolated from Citrus.</title>
        <authorList>
            <person name="Wang Y."/>
            <person name="Zhu L."/>
        </authorList>
    </citation>
    <scope>NUCLEOTIDE SEQUENCE</scope>
    <source>
        <strain evidence="1">YXFP-22015</strain>
    </source>
</reference>
<comment type="caution">
    <text evidence="1">The sequence shown here is derived from an EMBL/GenBank/DDBJ whole genome shotgun (WGS) entry which is preliminary data.</text>
</comment>
<dbReference type="EMBL" id="CM047943">
    <property type="protein sequence ID" value="KAI9900835.1"/>
    <property type="molecule type" value="Genomic_DNA"/>
</dbReference>
<proteinExistence type="predicted"/>
<accession>A0ACC0V368</accession>
<protein>
    <submittedName>
        <fullName evidence="1">Uncharacterized protein</fullName>
    </submittedName>
</protein>
<sequence length="306" mass="32716">MASTATDIKDFLQAMVGPWMFMSLSARHMPLTVRQLVSRGDYGTLLSPSAFSSALFGNFWATIGPEVKSSAEARVIPLLEGRIRGGKVVDDVAGVPARGVVVEVGAGSGQWADVFARLHAGGGKGGPEGGIEKIYGIEPNPQSAAALRKRTTELGLEGTYEVVPLGIESLSDDAAWGHGGRAPLRPGSVDCIVSILCLCSIPDPAGNCKRLYDLLRPGGRWYVYEHVVAPRGGLAMRLYQNQSDKASFLAGFVNIFWSFFLGGCLLCRDTKKTLREAGPWSEIDLAQPPTEAAYQVVPHILGTLTK</sequence>
<evidence type="ECO:0000313" key="1">
    <source>
        <dbReference type="EMBL" id="KAI9900835.1"/>
    </source>
</evidence>
<evidence type="ECO:0000313" key="2">
    <source>
        <dbReference type="Proteomes" id="UP001163324"/>
    </source>
</evidence>
<dbReference type="Proteomes" id="UP001163324">
    <property type="component" value="Chromosome 4"/>
</dbReference>
<organism evidence="1 2">
    <name type="scientific">Trichothecium roseum</name>
    <dbReference type="NCBI Taxonomy" id="47278"/>
    <lineage>
        <taxon>Eukaryota</taxon>
        <taxon>Fungi</taxon>
        <taxon>Dikarya</taxon>
        <taxon>Ascomycota</taxon>
        <taxon>Pezizomycotina</taxon>
        <taxon>Sordariomycetes</taxon>
        <taxon>Hypocreomycetidae</taxon>
        <taxon>Hypocreales</taxon>
        <taxon>Hypocreales incertae sedis</taxon>
        <taxon>Trichothecium</taxon>
    </lineage>
</organism>
<name>A0ACC0V368_9HYPO</name>
<keyword evidence="2" id="KW-1185">Reference proteome</keyword>
<gene>
    <name evidence="1" type="ORF">N3K66_005097</name>
</gene>